<dbReference type="RefSeq" id="WP_345537698.1">
    <property type="nucleotide sequence ID" value="NZ_BAABGJ010000017.1"/>
</dbReference>
<evidence type="ECO:0000313" key="7">
    <source>
        <dbReference type="Proteomes" id="UP001500975"/>
    </source>
</evidence>
<evidence type="ECO:0000256" key="4">
    <source>
        <dbReference type="ARBA" id="ARBA00023002"/>
    </source>
</evidence>
<reference evidence="7" key="1">
    <citation type="journal article" date="2019" name="Int. J. Syst. Evol. Microbiol.">
        <title>The Global Catalogue of Microorganisms (GCM) 10K type strain sequencing project: providing services to taxonomists for standard genome sequencing and annotation.</title>
        <authorList>
            <consortium name="The Broad Institute Genomics Platform"/>
            <consortium name="The Broad Institute Genome Sequencing Center for Infectious Disease"/>
            <person name="Wu L."/>
            <person name="Ma J."/>
        </authorList>
    </citation>
    <scope>NUCLEOTIDE SEQUENCE [LARGE SCALE GENOMIC DNA]</scope>
    <source>
        <strain evidence="7">JCM 17804</strain>
    </source>
</reference>
<comment type="cofactor">
    <cofactor evidence="1">
        <name>FAD</name>
        <dbReference type="ChEBI" id="CHEBI:57692"/>
    </cofactor>
</comment>
<dbReference type="PANTHER" id="PTHR43400:SF7">
    <property type="entry name" value="FAD-DEPENDENT OXIDOREDUCTASE 2 FAD BINDING DOMAIN-CONTAINING PROTEIN"/>
    <property type="match status" value="1"/>
</dbReference>
<dbReference type="InterPro" id="IPR027477">
    <property type="entry name" value="Succ_DH/fumarate_Rdtase_cat_sf"/>
</dbReference>
<dbReference type="EMBL" id="BAABGJ010000017">
    <property type="protein sequence ID" value="GAA4340719.1"/>
    <property type="molecule type" value="Genomic_DNA"/>
</dbReference>
<accession>A0ABP8HL51</accession>
<protein>
    <submittedName>
        <fullName evidence="6">FAD-binding protein</fullName>
    </submittedName>
</protein>
<evidence type="ECO:0000256" key="1">
    <source>
        <dbReference type="ARBA" id="ARBA00001974"/>
    </source>
</evidence>
<evidence type="ECO:0000259" key="5">
    <source>
        <dbReference type="Pfam" id="PF00890"/>
    </source>
</evidence>
<organism evidence="6 7">
    <name type="scientific">Variovorax defluvii</name>
    <dbReference type="NCBI Taxonomy" id="913761"/>
    <lineage>
        <taxon>Bacteria</taxon>
        <taxon>Pseudomonadati</taxon>
        <taxon>Pseudomonadota</taxon>
        <taxon>Betaproteobacteria</taxon>
        <taxon>Burkholderiales</taxon>
        <taxon>Comamonadaceae</taxon>
        <taxon>Variovorax</taxon>
    </lineage>
</organism>
<dbReference type="Proteomes" id="UP001500975">
    <property type="component" value="Unassembled WGS sequence"/>
</dbReference>
<feature type="domain" description="FAD-dependent oxidoreductase 2 FAD-binding" evidence="5">
    <location>
        <begin position="7"/>
        <end position="439"/>
    </location>
</feature>
<keyword evidence="4" id="KW-0560">Oxidoreductase</keyword>
<name>A0ABP8HL51_9BURK</name>
<evidence type="ECO:0000256" key="3">
    <source>
        <dbReference type="ARBA" id="ARBA00022827"/>
    </source>
</evidence>
<evidence type="ECO:0000313" key="6">
    <source>
        <dbReference type="EMBL" id="GAA4340719.1"/>
    </source>
</evidence>
<evidence type="ECO:0000256" key="2">
    <source>
        <dbReference type="ARBA" id="ARBA00022630"/>
    </source>
</evidence>
<dbReference type="Gene3D" id="3.50.50.60">
    <property type="entry name" value="FAD/NAD(P)-binding domain"/>
    <property type="match status" value="1"/>
</dbReference>
<keyword evidence="3" id="KW-0274">FAD</keyword>
<dbReference type="Gene3D" id="3.90.700.10">
    <property type="entry name" value="Succinate dehydrogenase/fumarate reductase flavoprotein, catalytic domain"/>
    <property type="match status" value="1"/>
</dbReference>
<dbReference type="Pfam" id="PF00890">
    <property type="entry name" value="FAD_binding_2"/>
    <property type="match status" value="1"/>
</dbReference>
<sequence>MNRIEADVAVVGAGIAGLVTALRLAEQGIKVAVLEKGAQDKYPCNTRMAGGAFHVAHQDVADDPQVILDAITKRTGDSARSDVVQALAADIGQATQWLKQKGVRFIKVGHESYRKHTLAPPIATRGRNYWEGRGGDILLRTLSGELDKAGGMILRGTRALRLAMRDGACVGLQAEQATGLLDISARAVVICDGGFHSNMDLLREFISPAPEKLMQRNAKTGNGDGLRMAREVGARLVGLDRFYGHVLAQEAMHNDDLWPFPMLDFVCAAGIVVDASARRFMDEGLGGVTMANAIAAQPDPLGATVIFDAAIWNGPGREYLIPANPTLLSNGGTLYTAPDLRSLAAQLGLAPEELERTVAQYNAAVEGGSIDTLEPRRSAGNYKPWPIRQGPFHAAKLCAGITYTMGGIAIDATGHILDEADRPIPGLYAAGCAAGGVEGGGTREQVAYVGGLSRSAVFALRAANDIAANLVTA</sequence>
<comment type="caution">
    <text evidence="6">The sequence shown here is derived from an EMBL/GenBank/DDBJ whole genome shotgun (WGS) entry which is preliminary data.</text>
</comment>
<dbReference type="SUPFAM" id="SSF56425">
    <property type="entry name" value="Succinate dehydrogenase/fumarate reductase flavoprotein, catalytic domain"/>
    <property type="match status" value="1"/>
</dbReference>
<dbReference type="InterPro" id="IPR036188">
    <property type="entry name" value="FAD/NAD-bd_sf"/>
</dbReference>
<gene>
    <name evidence="6" type="ORF">GCM10023165_20910</name>
</gene>
<proteinExistence type="predicted"/>
<keyword evidence="2" id="KW-0285">Flavoprotein</keyword>
<dbReference type="InterPro" id="IPR003953">
    <property type="entry name" value="FAD-dep_OxRdtase_2_FAD-bd"/>
</dbReference>
<dbReference type="PANTHER" id="PTHR43400">
    <property type="entry name" value="FUMARATE REDUCTASE"/>
    <property type="match status" value="1"/>
</dbReference>
<keyword evidence="7" id="KW-1185">Reference proteome</keyword>
<dbReference type="InterPro" id="IPR050315">
    <property type="entry name" value="FAD-oxidoreductase_2"/>
</dbReference>
<dbReference type="SUPFAM" id="SSF51905">
    <property type="entry name" value="FAD/NAD(P)-binding domain"/>
    <property type="match status" value="1"/>
</dbReference>